<dbReference type="AlphaFoldDB" id="A0A8H3I390"/>
<reference evidence="1" key="1">
    <citation type="submission" date="2021-03" db="EMBL/GenBank/DDBJ databases">
        <authorList>
            <person name="Tagirdzhanova G."/>
        </authorList>
    </citation>
    <scope>NUCLEOTIDE SEQUENCE</scope>
</reference>
<protein>
    <recommendedName>
        <fullName evidence="3">ER-bound oxygenase mpaB/mpaB'/Rubber oxygenase catalytic domain-containing protein</fullName>
    </recommendedName>
</protein>
<comment type="caution">
    <text evidence="1">The sequence shown here is derived from an EMBL/GenBank/DDBJ whole genome shotgun (WGS) entry which is preliminary data.</text>
</comment>
<accession>A0A8H3I390</accession>
<evidence type="ECO:0000313" key="1">
    <source>
        <dbReference type="EMBL" id="CAF9905620.1"/>
    </source>
</evidence>
<dbReference type="PANTHER" id="PTHR36124">
    <property type="match status" value="1"/>
</dbReference>
<sequence length="332" mass="37581">MEAYGIPSVSSLLVATGQLADLETASKRIADTGVLLLEFALNEPASERATHAIARMNFLHAGYRKAGKITNDDMLYTLSLFALEPARWVEKYEWRKLTELELCACGTYWKSMGDAMEISYSNLPSSIPGWKDGLHWLDEMEAWSLKYEEAYMVPATTNKQLADSHFDILCINVPAKLLGPCKKVVSVMLGERLRKAMMYPESPQVYHDTINGVLRVRKLLLRHLALPRPEIMRKHYIPSGPDPSTGRYNAVEYLSYPWYVKPTFSARWGSKSWITRLVGRKLPGDDGNKYLPEGWLHTEIGPRGLRGKGVKDMDEDRKRVSRKRGGCPFALA</sequence>
<gene>
    <name evidence="1" type="ORF">ALECFALPRED_001055</name>
</gene>
<evidence type="ECO:0000313" key="2">
    <source>
        <dbReference type="Proteomes" id="UP000664203"/>
    </source>
</evidence>
<proteinExistence type="predicted"/>
<dbReference type="Proteomes" id="UP000664203">
    <property type="component" value="Unassembled WGS sequence"/>
</dbReference>
<organism evidence="1 2">
    <name type="scientific">Alectoria fallacina</name>
    <dbReference type="NCBI Taxonomy" id="1903189"/>
    <lineage>
        <taxon>Eukaryota</taxon>
        <taxon>Fungi</taxon>
        <taxon>Dikarya</taxon>
        <taxon>Ascomycota</taxon>
        <taxon>Pezizomycotina</taxon>
        <taxon>Lecanoromycetes</taxon>
        <taxon>OSLEUM clade</taxon>
        <taxon>Lecanoromycetidae</taxon>
        <taxon>Lecanorales</taxon>
        <taxon>Lecanorineae</taxon>
        <taxon>Parmeliaceae</taxon>
        <taxon>Alectoria</taxon>
    </lineage>
</organism>
<name>A0A8H3I390_9LECA</name>
<dbReference type="InterPro" id="IPR046366">
    <property type="entry name" value="MPAB"/>
</dbReference>
<keyword evidence="2" id="KW-1185">Reference proteome</keyword>
<evidence type="ECO:0008006" key="3">
    <source>
        <dbReference type="Google" id="ProtNLM"/>
    </source>
</evidence>
<dbReference type="PANTHER" id="PTHR36124:SF1">
    <property type="entry name" value="ER-BOUND OXYGENASE MPAB_MPAB'_RUBBER OXYGENASE CATALYTIC DOMAIN-CONTAINING PROTEIN"/>
    <property type="match status" value="1"/>
</dbReference>
<dbReference type="GO" id="GO:0016491">
    <property type="term" value="F:oxidoreductase activity"/>
    <property type="evidence" value="ECO:0007669"/>
    <property type="project" value="InterPro"/>
</dbReference>
<dbReference type="OrthoDB" id="545169at2759"/>
<dbReference type="EMBL" id="CAJPDR010000012">
    <property type="protein sequence ID" value="CAF9905620.1"/>
    <property type="molecule type" value="Genomic_DNA"/>
</dbReference>